<dbReference type="EMBL" id="BATA01000035">
    <property type="protein sequence ID" value="GAD52787.1"/>
    <property type="molecule type" value="Genomic_DNA"/>
</dbReference>
<evidence type="ECO:0000313" key="3">
    <source>
        <dbReference type="Proteomes" id="UP000016986"/>
    </source>
</evidence>
<keyword evidence="1" id="KW-0812">Transmembrane</keyword>
<dbReference type="PANTHER" id="PTHR34351:SF1">
    <property type="entry name" value="SLR1927 PROTEIN"/>
    <property type="match status" value="1"/>
</dbReference>
<sequence length="323" mass="33020">MMRPTGRGVVVALVALCGFASARLFGARSLNAVVVPAACAFVVAALLVARVDRPRVVRGPPADGFPGDERRVSLAVEGDGAVVTVRDDLGSGLDGDATVRSVADGREARYDLVLRERGRHAVGPATVVASDPFGLWRRSFADVDSDEVTVYPAVVPLAIPPRALAAAVGAAGGRSEFEGVREYAPGDPLRDVNWKASAKRPDDYLVTTYAGDGTDGRLVVAVDVSEGGDPGLAAVAAASVVVACLDAGIDVGLRTPAGSLAPAGGVATRRRALELLADLDRASLASGKQESARVVVRADADGVALVVAGVERSADDVLREGPA</sequence>
<proteinExistence type="predicted"/>
<keyword evidence="1" id="KW-1133">Transmembrane helix</keyword>
<dbReference type="PANTHER" id="PTHR34351">
    <property type="entry name" value="SLR1927 PROTEIN-RELATED"/>
    <property type="match status" value="1"/>
</dbReference>
<accession>U2YVJ4</accession>
<keyword evidence="3" id="KW-1185">Reference proteome</keyword>
<keyword evidence="1" id="KW-0472">Membrane</keyword>
<comment type="caution">
    <text evidence="2">The sequence shown here is derived from an EMBL/GenBank/DDBJ whole genome shotgun (WGS) entry which is preliminary data.</text>
</comment>
<dbReference type="Proteomes" id="UP000016986">
    <property type="component" value="Unassembled WGS sequence"/>
</dbReference>
<name>U2YVJ4_9EURY</name>
<evidence type="ECO:0000313" key="2">
    <source>
        <dbReference type="EMBL" id="GAD52787.1"/>
    </source>
</evidence>
<feature type="transmembrane region" description="Helical" evidence="1">
    <location>
        <begin position="32"/>
        <end position="49"/>
    </location>
</feature>
<gene>
    <name evidence="2" type="ORF">MBEHAL_1547</name>
</gene>
<organism evidence="2 3">
    <name type="scientific">Halarchaeum acidiphilum MH1-52-1</name>
    <dbReference type="NCBI Taxonomy" id="1261545"/>
    <lineage>
        <taxon>Archaea</taxon>
        <taxon>Methanobacteriati</taxon>
        <taxon>Methanobacteriota</taxon>
        <taxon>Stenosarchaea group</taxon>
        <taxon>Halobacteria</taxon>
        <taxon>Halobacteriales</taxon>
        <taxon>Halobacteriaceae</taxon>
    </lineage>
</organism>
<dbReference type="eggNOG" id="arCOG02744">
    <property type="taxonomic scope" value="Archaea"/>
</dbReference>
<protein>
    <submittedName>
        <fullName evidence="2">Uncharacterized protein</fullName>
    </submittedName>
</protein>
<dbReference type="AlphaFoldDB" id="U2YVJ4"/>
<reference evidence="2 3" key="1">
    <citation type="submission" date="2013-09" db="EMBL/GenBank/DDBJ databases">
        <title>Whole genome sequencing of Halarchaeum acidiphilum strain MH1-52-1.</title>
        <authorList>
            <person name="Shimane Y."/>
            <person name="Minegishi H."/>
            <person name="Nishi S."/>
            <person name="Echigo A."/>
            <person name="Shuto A."/>
            <person name="Konishi M."/>
            <person name="Ito T."/>
            <person name="Ohkuma M."/>
            <person name="Ohta Y."/>
            <person name="Nagano Y."/>
            <person name="Tsubouchi T."/>
            <person name="Mori K."/>
            <person name="Usui K."/>
            <person name="Kamekura M."/>
            <person name="Usami R."/>
            <person name="Takaki Y."/>
            <person name="Hatada Y."/>
        </authorList>
    </citation>
    <scope>NUCLEOTIDE SEQUENCE [LARGE SCALE GENOMIC DNA]</scope>
    <source>
        <strain evidence="2 3">JCM 16109</strain>
    </source>
</reference>
<evidence type="ECO:0000256" key="1">
    <source>
        <dbReference type="SAM" id="Phobius"/>
    </source>
</evidence>